<evidence type="ECO:0000313" key="3">
    <source>
        <dbReference type="EMBL" id="TCT16062.1"/>
    </source>
</evidence>
<dbReference type="Proteomes" id="UP000294902">
    <property type="component" value="Unassembled WGS sequence"/>
</dbReference>
<dbReference type="AlphaFoldDB" id="A0A4R3MNI1"/>
<keyword evidence="1" id="KW-1133">Transmembrane helix</keyword>
<gene>
    <name evidence="3" type="ORF">EDC18_10278</name>
</gene>
<dbReference type="InterPro" id="IPR002881">
    <property type="entry name" value="DUF58"/>
</dbReference>
<comment type="caution">
    <text evidence="3">The sequence shown here is derived from an EMBL/GenBank/DDBJ whole genome shotgun (WGS) entry which is preliminary data.</text>
</comment>
<feature type="transmembrane region" description="Helical" evidence="1">
    <location>
        <begin position="6"/>
        <end position="23"/>
    </location>
</feature>
<name>A0A4R3MNI1_9FIRM</name>
<keyword evidence="1" id="KW-0812">Transmembrane</keyword>
<dbReference type="PANTHER" id="PTHR34351">
    <property type="entry name" value="SLR1927 PROTEIN-RELATED"/>
    <property type="match status" value="1"/>
</dbReference>
<feature type="domain" description="DUF58" evidence="2">
    <location>
        <begin position="196"/>
        <end position="270"/>
    </location>
</feature>
<dbReference type="OrthoDB" id="9778037at2"/>
<dbReference type="RefSeq" id="WP_132250153.1">
    <property type="nucleotide sequence ID" value="NZ_SMAL01000002.1"/>
</dbReference>
<keyword evidence="1" id="KW-0472">Membrane</keyword>
<keyword evidence="4" id="KW-1185">Reference proteome</keyword>
<evidence type="ECO:0000259" key="2">
    <source>
        <dbReference type="Pfam" id="PF01882"/>
    </source>
</evidence>
<accession>A0A4R3MNI1</accession>
<evidence type="ECO:0000256" key="1">
    <source>
        <dbReference type="SAM" id="Phobius"/>
    </source>
</evidence>
<reference evidence="3 4" key="1">
    <citation type="submission" date="2019-03" db="EMBL/GenBank/DDBJ databases">
        <title>Genomic Encyclopedia of Type Strains, Phase IV (KMG-IV): sequencing the most valuable type-strain genomes for metagenomic binning, comparative biology and taxonomic classification.</title>
        <authorList>
            <person name="Goeker M."/>
        </authorList>
    </citation>
    <scope>NUCLEOTIDE SEQUENCE [LARGE SCALE GENOMIC DNA]</scope>
    <source>
        <strain evidence="3 4">DSM 24629</strain>
    </source>
</reference>
<proteinExistence type="predicted"/>
<evidence type="ECO:0000313" key="4">
    <source>
        <dbReference type="Proteomes" id="UP000294902"/>
    </source>
</evidence>
<feature type="transmembrane region" description="Helical" evidence="1">
    <location>
        <begin position="30"/>
        <end position="52"/>
    </location>
</feature>
<dbReference type="Pfam" id="PF01882">
    <property type="entry name" value="DUF58"/>
    <property type="match status" value="1"/>
</dbReference>
<sequence>MKRNRVLYISLLILAFVFVYFHGGRIPYMLFYTVIALPIVSFVHIFTGYFVFKYNQNIDTSTIVKGAKVTLSLCIVNRGLFILPYVKIRFYNGGGALIPEPSIKNLFIHPFSKRELCFEHRFKYRGAFDVGVSDIEIQDFLGIFKFVRRNKRPLKVTVLPRVVDIDSIGINIQDLPDQISNSGNFYEDVSVIDEINKYNYGDSLRKVHWKLTAKVNELMVKKYESTFGANAIFIVDLTRVVSDPAKNAFIEDKHIEAVVSALRCTLKNGANVRFIYYDGAFLSYDCNNLVDFENIYQAFGKVTFNQEISYKDIIYSQVNNSGSKPDIFLSTSIVDQDLYETICRIMSSGYHISLIYVSPEKITGEKKLGVEQILSELSGAGIKVYNINIGDNLKDIFNDRGE</sequence>
<organism evidence="3 4">
    <name type="scientific">Natranaerovirga pectinivora</name>
    <dbReference type="NCBI Taxonomy" id="682400"/>
    <lineage>
        <taxon>Bacteria</taxon>
        <taxon>Bacillati</taxon>
        <taxon>Bacillota</taxon>
        <taxon>Clostridia</taxon>
        <taxon>Lachnospirales</taxon>
        <taxon>Natranaerovirgaceae</taxon>
        <taxon>Natranaerovirga</taxon>
    </lineage>
</organism>
<dbReference type="EMBL" id="SMAL01000002">
    <property type="protein sequence ID" value="TCT16062.1"/>
    <property type="molecule type" value="Genomic_DNA"/>
</dbReference>
<protein>
    <submittedName>
        <fullName evidence="3">Uncharacterized protein DUF58</fullName>
    </submittedName>
</protein>